<organism evidence="2 3">
    <name type="scientific">Stylophora pistillata</name>
    <name type="common">Smooth cauliflower coral</name>
    <dbReference type="NCBI Taxonomy" id="50429"/>
    <lineage>
        <taxon>Eukaryota</taxon>
        <taxon>Metazoa</taxon>
        <taxon>Cnidaria</taxon>
        <taxon>Anthozoa</taxon>
        <taxon>Hexacorallia</taxon>
        <taxon>Scleractinia</taxon>
        <taxon>Astrocoeniina</taxon>
        <taxon>Pocilloporidae</taxon>
        <taxon>Stylophora</taxon>
    </lineage>
</organism>
<evidence type="ECO:0008006" key="4">
    <source>
        <dbReference type="Google" id="ProtNLM"/>
    </source>
</evidence>
<gene>
    <name evidence="2" type="ORF">AWC38_SpisGene7939</name>
</gene>
<dbReference type="AlphaFoldDB" id="A0A2B4SFR5"/>
<accession>A0A2B4SFR5</accession>
<reference evidence="3" key="1">
    <citation type="journal article" date="2017" name="bioRxiv">
        <title>Comparative analysis of the genomes of Stylophora pistillata and Acropora digitifera provides evidence for extensive differences between species of corals.</title>
        <authorList>
            <person name="Voolstra C.R."/>
            <person name="Li Y."/>
            <person name="Liew Y.J."/>
            <person name="Baumgarten S."/>
            <person name="Zoccola D."/>
            <person name="Flot J.-F."/>
            <person name="Tambutte S."/>
            <person name="Allemand D."/>
            <person name="Aranda M."/>
        </authorList>
    </citation>
    <scope>NUCLEOTIDE SEQUENCE [LARGE SCALE GENOMIC DNA]</scope>
</reference>
<proteinExistence type="predicted"/>
<feature type="transmembrane region" description="Helical" evidence="1">
    <location>
        <begin position="303"/>
        <end position="323"/>
    </location>
</feature>
<keyword evidence="1" id="KW-1133">Transmembrane helix</keyword>
<dbReference type="OrthoDB" id="5950408at2759"/>
<keyword evidence="3" id="KW-1185">Reference proteome</keyword>
<keyword evidence="1" id="KW-0812">Transmembrane</keyword>
<evidence type="ECO:0000313" key="3">
    <source>
        <dbReference type="Proteomes" id="UP000225706"/>
    </source>
</evidence>
<keyword evidence="1" id="KW-0472">Membrane</keyword>
<name>A0A2B4SFR5_STYPI</name>
<evidence type="ECO:0000313" key="2">
    <source>
        <dbReference type="EMBL" id="PFX27362.1"/>
    </source>
</evidence>
<sequence>MSRKRTLIGTSVCFVAVLYGLLLVSTFQPQLRDAGYDVTSPDISLYLSNIEFRSLKDLQTYFEDFDLKAPSLVSFLKASTTEVNQNLNFNGLAVVSNLTDACQPLVDVAKARVRVNKIAFIQIMTESATACSLCELAVKAQNAGYSMVIFPSLPPSKLLEGNCSVKTVDKLLIPVVVCIRDYFPRSPPPQVTLDSMLSHAHQSDVHIRVSLLSNDLETMAKYLENLYIWFLVGPIITLVWLRRNKILCCVTTVRLVDDESSNEEIMGECPRDYIHQALIFTNHTQTSTIIVRLARIFGRSIRYLALGLGYVILTLAPLPVGALNNLKLTALRTLALGLTLTLSFSTSMHIIRKLMKPQESVFEGVSQR</sequence>
<protein>
    <recommendedName>
        <fullName evidence="4">Transmembrane protein</fullName>
    </recommendedName>
</protein>
<feature type="transmembrane region" description="Helical" evidence="1">
    <location>
        <begin position="222"/>
        <end position="241"/>
    </location>
</feature>
<feature type="transmembrane region" description="Helical" evidence="1">
    <location>
        <begin position="7"/>
        <end position="27"/>
    </location>
</feature>
<feature type="transmembrane region" description="Helical" evidence="1">
    <location>
        <begin position="329"/>
        <end position="351"/>
    </location>
</feature>
<comment type="caution">
    <text evidence="2">The sequence shown here is derived from an EMBL/GenBank/DDBJ whole genome shotgun (WGS) entry which is preliminary data.</text>
</comment>
<dbReference type="Proteomes" id="UP000225706">
    <property type="component" value="Unassembled WGS sequence"/>
</dbReference>
<dbReference type="EMBL" id="LSMT01000105">
    <property type="protein sequence ID" value="PFX27362.1"/>
    <property type="molecule type" value="Genomic_DNA"/>
</dbReference>
<evidence type="ECO:0000256" key="1">
    <source>
        <dbReference type="SAM" id="Phobius"/>
    </source>
</evidence>